<dbReference type="InterPro" id="IPR037094">
    <property type="entry name" value="Glyco_hydro_38_cen_sf"/>
</dbReference>
<dbReference type="EMBL" id="LT594323">
    <property type="protein sequence ID" value="SBT42288.1"/>
    <property type="molecule type" value="Genomic_DNA"/>
</dbReference>
<dbReference type="Gene3D" id="1.20.1270.50">
    <property type="entry name" value="Glycoside hydrolase family 38, central domain"/>
    <property type="match status" value="1"/>
</dbReference>
<dbReference type="InterPro" id="IPR028995">
    <property type="entry name" value="Glyco_hydro_57/38_cen_sf"/>
</dbReference>
<evidence type="ECO:0000256" key="5">
    <source>
        <dbReference type="SAM" id="MobiDB-lite"/>
    </source>
</evidence>
<dbReference type="PATRIC" id="fig|261654.4.peg.1966"/>
<dbReference type="Pfam" id="PF09261">
    <property type="entry name" value="Alpha-mann_mid"/>
    <property type="match status" value="1"/>
</dbReference>
<dbReference type="InterPro" id="IPR027291">
    <property type="entry name" value="Glyco_hydro_38_N_sf"/>
</dbReference>
<dbReference type="SMART" id="SM00872">
    <property type="entry name" value="Alpha-mann_mid"/>
    <property type="match status" value="1"/>
</dbReference>
<dbReference type="OrthoDB" id="1049785at2"/>
<dbReference type="GO" id="GO:0004559">
    <property type="term" value="F:alpha-mannosidase activity"/>
    <property type="evidence" value="ECO:0007669"/>
    <property type="project" value="InterPro"/>
</dbReference>
<keyword evidence="2" id="KW-0479">Metal-binding</keyword>
<dbReference type="PANTHER" id="PTHR46017">
    <property type="entry name" value="ALPHA-MANNOSIDASE 2C1"/>
    <property type="match status" value="1"/>
</dbReference>
<dbReference type="GO" id="GO:0009313">
    <property type="term" value="P:oligosaccharide catabolic process"/>
    <property type="evidence" value="ECO:0007669"/>
    <property type="project" value="TreeGrafter"/>
</dbReference>
<dbReference type="Gene3D" id="2.70.98.30">
    <property type="entry name" value="Golgi alpha-mannosidase II, domain 4"/>
    <property type="match status" value="1"/>
</dbReference>
<evidence type="ECO:0000256" key="1">
    <source>
        <dbReference type="ARBA" id="ARBA00009792"/>
    </source>
</evidence>
<dbReference type="RefSeq" id="WP_091661042.1">
    <property type="nucleotide sequence ID" value="NZ_LT594323.1"/>
</dbReference>
<dbReference type="GO" id="GO:0046872">
    <property type="term" value="F:metal ion binding"/>
    <property type="evidence" value="ECO:0007669"/>
    <property type="project" value="UniProtKB-KW"/>
</dbReference>
<evidence type="ECO:0000313" key="7">
    <source>
        <dbReference type="EMBL" id="SBT42288.1"/>
    </source>
</evidence>
<sequence length="837" mass="88813">MTVHVVNHTHWDREWYRPMESFRARLAELVARVCDQLDAGELHRFHLDGQTVTALDALAVRPDLADRVRAHAAAGRLHVGPWHVLADNQLVSGENLIRNLLTARRVAADLGLGLADVGYCPDAFGHPADLPRVLRGFGLDTALVWRGAPPRRARFRWRAPDGSEVVAVNQGYYEPEVLWEAASAADRLATFRDKQTGRDADGPYLLLNGGDHLAPRPLPAGLADGAARESTLADYFAEIRDTVPADAVVTGELRHPGDWLTFVLAGTLSTRLYLKQANAATETLLESWAEPLTVRSGRGVESTGLLRHAWDLLLANAPHDSICGCSVDEVHRENEVRFARAQQVGEHLVERALLDLGLDTRPAGDPVTDAAALVVVNPHAAPVTGPVTVDLHTAPGHTVGGLVDAAGRPVPYDLLASEPVPLFCADLDILPDTKETVRHRIAFVADAPAGGWTGYTASVAPGDPAPPDAGRPGRTVTRGDWTLTVADDASFTLVDAATGRTLPGLGRLVDVGDAGDTYTYDPPRDDEAVSPVLRTATVHESAVASRIVVHADLDVPAGLTADRTARSAERVTLPLTVTATLWADVPELDWRVEFDNTADDHRLQAHFPTDAAAGSWTADTHFSLLDRPLKPALGPLPEQRGYEADAGVAPVRSLATLPGLAVLAPGLPEVQGIAGEPPSLAVTVLRAVGWLSRPDLRARTAGAGPQLATPEAQCRRRIRAAVGVRLTADEATVTAAAARRRAPLRAWQLRPGTTAPAATSGLRVDGAQVSAYKPAEDGAGAVLRLVNPTSVEVVATVAGVPGDLVECDLAERPVDGQVAADAIVLGPFATRSFRVGG</sequence>
<dbReference type="SUPFAM" id="SSF74650">
    <property type="entry name" value="Galactose mutarotase-like"/>
    <property type="match status" value="1"/>
</dbReference>
<reference evidence="8" key="1">
    <citation type="submission" date="2016-06" db="EMBL/GenBank/DDBJ databases">
        <authorList>
            <person name="Varghese N."/>
            <person name="Submissions Spin"/>
        </authorList>
    </citation>
    <scope>NUCLEOTIDE SEQUENCE [LARGE SCALE GENOMIC DNA]</scope>
    <source>
        <strain evidence="8">DSM 44815</strain>
    </source>
</reference>
<evidence type="ECO:0000256" key="4">
    <source>
        <dbReference type="ARBA" id="ARBA00023295"/>
    </source>
</evidence>
<gene>
    <name evidence="7" type="ORF">GA0070611_1932</name>
</gene>
<accession>A0A1A8ZEI0</accession>
<dbReference type="InterPro" id="IPR011330">
    <property type="entry name" value="Glyco_hydro/deAcase_b/a-brl"/>
</dbReference>
<evidence type="ECO:0000313" key="8">
    <source>
        <dbReference type="Proteomes" id="UP000199385"/>
    </source>
</evidence>
<dbReference type="GO" id="GO:0006013">
    <property type="term" value="P:mannose metabolic process"/>
    <property type="evidence" value="ECO:0007669"/>
    <property type="project" value="InterPro"/>
</dbReference>
<proteinExistence type="inferred from homology"/>
<evidence type="ECO:0000256" key="3">
    <source>
        <dbReference type="ARBA" id="ARBA00022801"/>
    </source>
</evidence>
<dbReference type="InterPro" id="IPR011013">
    <property type="entry name" value="Gal_mutarotase_sf_dom"/>
</dbReference>
<dbReference type="Gene3D" id="3.20.110.10">
    <property type="entry name" value="Glycoside hydrolase 38, N terminal domain"/>
    <property type="match status" value="1"/>
</dbReference>
<dbReference type="PANTHER" id="PTHR46017:SF2">
    <property type="entry name" value="MANNOSYLGLYCERATE HYDROLASE"/>
    <property type="match status" value="1"/>
</dbReference>
<evidence type="ECO:0000256" key="2">
    <source>
        <dbReference type="ARBA" id="ARBA00022723"/>
    </source>
</evidence>
<keyword evidence="3 7" id="KW-0378">Hydrolase</keyword>
<name>A0A1A8ZEI0_9ACTN</name>
<feature type="region of interest" description="Disordered" evidence="5">
    <location>
        <begin position="458"/>
        <end position="477"/>
    </location>
</feature>
<protein>
    <submittedName>
        <fullName evidence="7">Mannosylglycerate hydrolase</fullName>
    </submittedName>
</protein>
<organism evidence="7 8">
    <name type="scientific">Micromonospora auratinigra</name>
    <dbReference type="NCBI Taxonomy" id="261654"/>
    <lineage>
        <taxon>Bacteria</taxon>
        <taxon>Bacillati</taxon>
        <taxon>Actinomycetota</taxon>
        <taxon>Actinomycetes</taxon>
        <taxon>Micromonosporales</taxon>
        <taxon>Micromonosporaceae</taxon>
        <taxon>Micromonospora</taxon>
    </lineage>
</organism>
<keyword evidence="4" id="KW-0326">Glycosidase</keyword>
<feature type="domain" description="Glycoside hydrolase family 38 central" evidence="6">
    <location>
        <begin position="267"/>
        <end position="338"/>
    </location>
</feature>
<dbReference type="GO" id="GO:0030246">
    <property type="term" value="F:carbohydrate binding"/>
    <property type="evidence" value="ECO:0007669"/>
    <property type="project" value="InterPro"/>
</dbReference>
<keyword evidence="8" id="KW-1185">Reference proteome</keyword>
<dbReference type="SUPFAM" id="SSF88688">
    <property type="entry name" value="Families 57/38 glycoside transferase middle domain"/>
    <property type="match status" value="1"/>
</dbReference>
<evidence type="ECO:0000259" key="6">
    <source>
        <dbReference type="SMART" id="SM00872"/>
    </source>
</evidence>
<dbReference type="InterPro" id="IPR000602">
    <property type="entry name" value="Glyco_hydro_38_N"/>
</dbReference>
<dbReference type="Pfam" id="PF01074">
    <property type="entry name" value="Glyco_hydro_38N"/>
    <property type="match status" value="1"/>
</dbReference>
<dbReference type="STRING" id="261654.GA0070611_1932"/>
<dbReference type="SUPFAM" id="SSF88713">
    <property type="entry name" value="Glycoside hydrolase/deacetylase"/>
    <property type="match status" value="1"/>
</dbReference>
<dbReference type="Proteomes" id="UP000199385">
    <property type="component" value="Chromosome I"/>
</dbReference>
<dbReference type="AlphaFoldDB" id="A0A1A8ZEI0"/>
<comment type="similarity">
    <text evidence="1">Belongs to the glycosyl hydrolase 38 family.</text>
</comment>
<dbReference type="InterPro" id="IPR015341">
    <property type="entry name" value="Glyco_hydro_38_cen"/>
</dbReference>